<dbReference type="SUPFAM" id="SSF82657">
    <property type="entry name" value="BolA-like"/>
    <property type="match status" value="1"/>
</dbReference>
<organism evidence="4 5">
    <name type="scientific">Phaedon cochleariae</name>
    <name type="common">Mustard beetle</name>
    <dbReference type="NCBI Taxonomy" id="80249"/>
    <lineage>
        <taxon>Eukaryota</taxon>
        <taxon>Metazoa</taxon>
        <taxon>Ecdysozoa</taxon>
        <taxon>Arthropoda</taxon>
        <taxon>Hexapoda</taxon>
        <taxon>Insecta</taxon>
        <taxon>Pterygota</taxon>
        <taxon>Neoptera</taxon>
        <taxon>Endopterygota</taxon>
        <taxon>Coleoptera</taxon>
        <taxon>Polyphaga</taxon>
        <taxon>Cucujiformia</taxon>
        <taxon>Chrysomeloidea</taxon>
        <taxon>Chrysomelidae</taxon>
        <taxon>Chrysomelinae</taxon>
        <taxon>Chrysomelini</taxon>
        <taxon>Phaedon</taxon>
    </lineage>
</organism>
<dbReference type="AlphaFoldDB" id="A0A9P0DLP0"/>
<reference evidence="4" key="2">
    <citation type="submission" date="2022-10" db="EMBL/GenBank/DDBJ databases">
        <authorList>
            <consortium name="ENA_rothamsted_submissions"/>
            <consortium name="culmorum"/>
            <person name="King R."/>
        </authorList>
    </citation>
    <scope>NUCLEOTIDE SEQUENCE</scope>
</reference>
<evidence type="ECO:0008006" key="6">
    <source>
        <dbReference type="Google" id="ProtNLM"/>
    </source>
</evidence>
<dbReference type="Pfam" id="PF01722">
    <property type="entry name" value="BolA"/>
    <property type="match status" value="1"/>
</dbReference>
<accession>A0A9P0DLP0</accession>
<feature type="region of interest" description="Disordered" evidence="3">
    <location>
        <begin position="115"/>
        <end position="134"/>
    </location>
</feature>
<dbReference type="Gene3D" id="3.30.300.90">
    <property type="entry name" value="BolA-like"/>
    <property type="match status" value="1"/>
</dbReference>
<comment type="similarity">
    <text evidence="1 2">Belongs to the BolA/IbaG family.</text>
</comment>
<dbReference type="Proteomes" id="UP001153737">
    <property type="component" value="Chromosome 4"/>
</dbReference>
<dbReference type="PANTHER" id="PTHR46229:SF2">
    <property type="entry name" value="BOLA-LIKE PROTEIN 1"/>
    <property type="match status" value="1"/>
</dbReference>
<evidence type="ECO:0000256" key="3">
    <source>
        <dbReference type="SAM" id="MobiDB-lite"/>
    </source>
</evidence>
<evidence type="ECO:0000313" key="4">
    <source>
        <dbReference type="EMBL" id="CAH1163614.1"/>
    </source>
</evidence>
<dbReference type="InterPro" id="IPR002634">
    <property type="entry name" value="BolA"/>
</dbReference>
<evidence type="ECO:0000256" key="1">
    <source>
        <dbReference type="ARBA" id="ARBA00005578"/>
    </source>
</evidence>
<dbReference type="InterPro" id="IPR050961">
    <property type="entry name" value="BolA/IbaG_stress_morph_reg"/>
</dbReference>
<proteinExistence type="inferred from homology"/>
<gene>
    <name evidence="4" type="ORF">PHAECO_LOCUS8221</name>
</gene>
<dbReference type="EMBL" id="OU896710">
    <property type="protein sequence ID" value="CAH1163614.1"/>
    <property type="molecule type" value="Genomic_DNA"/>
</dbReference>
<sequence length="134" mass="15401">MFKSLYRKTRQLAYISKLGTSEIIRKMTTVNLIEQSIKAKLKTHLETNHIEVINESYMHNVPKGSETHFKVVVVSEKFNNKPLIQRHRMVNEVLKAELQNGVHALSIEAKTPAQWQESDQMIEPSPNCRGGFGR</sequence>
<dbReference type="InterPro" id="IPR036065">
    <property type="entry name" value="BolA-like_sf"/>
</dbReference>
<dbReference type="OrthoDB" id="4983at2759"/>
<dbReference type="FunFam" id="3.30.300.90:FF:000001">
    <property type="entry name" value="Transcriptional regulator BolA"/>
    <property type="match status" value="1"/>
</dbReference>
<reference evidence="4" key="1">
    <citation type="submission" date="2022-01" db="EMBL/GenBank/DDBJ databases">
        <authorList>
            <person name="King R."/>
        </authorList>
    </citation>
    <scope>NUCLEOTIDE SEQUENCE</scope>
</reference>
<dbReference type="GO" id="GO:0005739">
    <property type="term" value="C:mitochondrion"/>
    <property type="evidence" value="ECO:0007669"/>
    <property type="project" value="TreeGrafter"/>
</dbReference>
<keyword evidence="5" id="KW-1185">Reference proteome</keyword>
<dbReference type="PANTHER" id="PTHR46229">
    <property type="entry name" value="BOLA TRANSCRIPTION REGULATOR"/>
    <property type="match status" value="1"/>
</dbReference>
<evidence type="ECO:0000256" key="2">
    <source>
        <dbReference type="RuleBase" id="RU003860"/>
    </source>
</evidence>
<dbReference type="GO" id="GO:1990229">
    <property type="term" value="C:iron-sulfur cluster assembly complex"/>
    <property type="evidence" value="ECO:0007669"/>
    <property type="project" value="UniProtKB-ARBA"/>
</dbReference>
<name>A0A9P0DLP0_PHACE</name>
<protein>
    <recommendedName>
        <fullName evidence="6">BolA-like protein DDB_G0274169</fullName>
    </recommendedName>
</protein>
<evidence type="ECO:0000313" key="5">
    <source>
        <dbReference type="Proteomes" id="UP001153737"/>
    </source>
</evidence>